<sequence length="272" mass="31997">MIRRWLWLFLQVLFLDGVRRSRRPRARVYPKITNRTFIDQCLGAHNRLRSQVDPPASDMLYVTWDIALARTARAWGKRCIFEHNPFRMKRGGHPDPKFQPPGENLWFGSARRRPFNATDAVNKWYSEAESYSYHNNTCTQLCSHYHQVVWAATYKIGCSVVFCSKFGWHRNIEYFVCNYGPSGKYPLKPYKTGPPCSACSEGDTCENNLCRNPEREKEHSGRSARWYPPWGHWIICDDSCIAVALLRPLLMFIEFAAVCYLQRHYHYLSWQE</sequence>
<dbReference type="EMBL" id="JAPFRF010000006">
    <property type="protein sequence ID" value="KAJ7329839.1"/>
    <property type="molecule type" value="Genomic_DNA"/>
</dbReference>
<evidence type="ECO:0000256" key="1">
    <source>
        <dbReference type="ARBA" id="ARBA00009923"/>
    </source>
</evidence>
<feature type="signal peptide" evidence="3">
    <location>
        <begin position="1"/>
        <end position="20"/>
    </location>
</feature>
<feature type="domain" description="SCP" evidence="4">
    <location>
        <begin position="36"/>
        <end position="187"/>
    </location>
</feature>
<dbReference type="Pfam" id="PF00188">
    <property type="entry name" value="CAP"/>
    <property type="match status" value="1"/>
</dbReference>
<protein>
    <recommendedName>
        <fullName evidence="4">SCP domain-containing protein</fullName>
    </recommendedName>
</protein>
<keyword evidence="2" id="KW-1015">Disulfide bond</keyword>
<evidence type="ECO:0000256" key="2">
    <source>
        <dbReference type="ARBA" id="ARBA00023157"/>
    </source>
</evidence>
<name>A0A9Q1B2N2_9SAUR</name>
<feature type="chain" id="PRO_5040251700" description="SCP domain-containing protein" evidence="3">
    <location>
        <begin position="21"/>
        <end position="272"/>
    </location>
</feature>
<dbReference type="InterPro" id="IPR035940">
    <property type="entry name" value="CAP_sf"/>
</dbReference>
<keyword evidence="6" id="KW-1185">Reference proteome</keyword>
<dbReference type="OrthoDB" id="43654at2759"/>
<proteinExistence type="inferred from homology"/>
<dbReference type="SMART" id="SM00198">
    <property type="entry name" value="SCP"/>
    <property type="match status" value="1"/>
</dbReference>
<accession>A0A9Q1B2N2</accession>
<dbReference type="PRINTS" id="PR00837">
    <property type="entry name" value="V5TPXLIKE"/>
</dbReference>
<evidence type="ECO:0000313" key="6">
    <source>
        <dbReference type="Proteomes" id="UP001142489"/>
    </source>
</evidence>
<evidence type="ECO:0000259" key="4">
    <source>
        <dbReference type="SMART" id="SM00198"/>
    </source>
</evidence>
<dbReference type="AlphaFoldDB" id="A0A9Q1B2N2"/>
<dbReference type="InterPro" id="IPR001283">
    <property type="entry name" value="CRISP-related"/>
</dbReference>
<evidence type="ECO:0000256" key="3">
    <source>
        <dbReference type="SAM" id="SignalP"/>
    </source>
</evidence>
<reference evidence="5" key="1">
    <citation type="journal article" date="2023" name="DNA Res.">
        <title>Chromosome-level genome assembly of Phrynocephalus forsythii using third-generation DNA sequencing and Hi-C analysis.</title>
        <authorList>
            <person name="Qi Y."/>
            <person name="Zhao W."/>
            <person name="Zhao Y."/>
            <person name="Niu C."/>
            <person name="Cao S."/>
            <person name="Zhang Y."/>
        </authorList>
    </citation>
    <scope>NUCLEOTIDE SEQUENCE</scope>
    <source>
        <tissue evidence="5">Muscle</tissue>
    </source>
</reference>
<dbReference type="Proteomes" id="UP001142489">
    <property type="component" value="Unassembled WGS sequence"/>
</dbReference>
<dbReference type="Gene3D" id="3.40.33.10">
    <property type="entry name" value="CAP"/>
    <property type="match status" value="1"/>
</dbReference>
<organism evidence="5 6">
    <name type="scientific">Phrynocephalus forsythii</name>
    <dbReference type="NCBI Taxonomy" id="171643"/>
    <lineage>
        <taxon>Eukaryota</taxon>
        <taxon>Metazoa</taxon>
        <taxon>Chordata</taxon>
        <taxon>Craniata</taxon>
        <taxon>Vertebrata</taxon>
        <taxon>Euteleostomi</taxon>
        <taxon>Lepidosauria</taxon>
        <taxon>Squamata</taxon>
        <taxon>Bifurcata</taxon>
        <taxon>Unidentata</taxon>
        <taxon>Episquamata</taxon>
        <taxon>Toxicofera</taxon>
        <taxon>Iguania</taxon>
        <taxon>Acrodonta</taxon>
        <taxon>Agamidae</taxon>
        <taxon>Agaminae</taxon>
        <taxon>Phrynocephalus</taxon>
    </lineage>
</organism>
<dbReference type="SUPFAM" id="SSF55797">
    <property type="entry name" value="PR-1-like"/>
    <property type="match status" value="1"/>
</dbReference>
<dbReference type="InterPro" id="IPR014044">
    <property type="entry name" value="CAP_dom"/>
</dbReference>
<dbReference type="PANTHER" id="PTHR10334">
    <property type="entry name" value="CYSTEINE-RICH SECRETORY PROTEIN-RELATED"/>
    <property type="match status" value="1"/>
</dbReference>
<comment type="caution">
    <text evidence="5">The sequence shown here is derived from an EMBL/GenBank/DDBJ whole genome shotgun (WGS) entry which is preliminary data.</text>
</comment>
<keyword evidence="3" id="KW-0732">Signal</keyword>
<comment type="similarity">
    <text evidence="1">Belongs to the CRISP family.</text>
</comment>
<evidence type="ECO:0000313" key="5">
    <source>
        <dbReference type="EMBL" id="KAJ7329839.1"/>
    </source>
</evidence>
<gene>
    <name evidence="5" type="ORF">JRQ81_016013</name>
</gene>